<feature type="region of interest" description="Disordered" evidence="11">
    <location>
        <begin position="109"/>
        <end position="189"/>
    </location>
</feature>
<evidence type="ECO:0000256" key="9">
    <source>
        <dbReference type="ARBA" id="ARBA00023242"/>
    </source>
</evidence>
<feature type="compositionally biased region" description="Basic residues" evidence="11">
    <location>
        <begin position="175"/>
        <end position="189"/>
    </location>
</feature>
<keyword evidence="6" id="KW-0862">Zinc</keyword>
<dbReference type="OrthoDB" id="1903104at2759"/>
<dbReference type="InterPro" id="IPR025750">
    <property type="entry name" value="DPF1-3_N"/>
</dbReference>
<reference evidence="14 15" key="1">
    <citation type="submission" date="2013-11" db="EMBL/GenBank/DDBJ databases">
        <title>Genome sequencing of Stegodyphus mimosarum.</title>
        <authorList>
            <person name="Bechsgaard J."/>
        </authorList>
    </citation>
    <scope>NUCLEOTIDE SEQUENCE [LARGE SCALE GENOMIC DNA]</scope>
</reference>
<evidence type="ECO:0000313" key="14">
    <source>
        <dbReference type="EMBL" id="KFM80655.1"/>
    </source>
</evidence>
<dbReference type="GO" id="GO:0008270">
    <property type="term" value="F:zinc ion binding"/>
    <property type="evidence" value="ECO:0007669"/>
    <property type="project" value="UniProtKB-KW"/>
</dbReference>
<dbReference type="InterPro" id="IPR036236">
    <property type="entry name" value="Znf_C2H2_sf"/>
</dbReference>
<dbReference type="GO" id="GO:0007399">
    <property type="term" value="P:nervous system development"/>
    <property type="evidence" value="ECO:0007669"/>
    <property type="project" value="TreeGrafter"/>
</dbReference>
<evidence type="ECO:0000259" key="13">
    <source>
        <dbReference type="PROSITE" id="PS50157"/>
    </source>
</evidence>
<feature type="compositionally biased region" description="Polar residues" evidence="11">
    <location>
        <begin position="263"/>
        <end position="274"/>
    </location>
</feature>
<sequence length="407" mass="46892">MADDTLNVRTEYVERLKSILSDSFYKDAMEHAASYNTRLCLERKMRLPFLDQQTGVAQSDCALWMHKWQRMPGKTEGQLYSYPARRWKKKRRQYLMNNFYLTRRMKEVENNESENHQSTNENSMSGIQEETTDKVTEDSKDSWYKDFEETAEHFDMGEVEDPDTDVEDYEETYVRKKKKKIRSSRGRKRADRYDYTDLEKPYVCEICGARYKTRPGLSYHYSHGHNNDSTDNTEEETNYTPPKPVAAPPPPAPVPPPCAPSPQVLQPTLSSWPGPSNEDGPLTPRPTSEKSGTLPSTYCDFCLGDSIENKKTRMPEELVSCSDCGRSAHPTCLQFTPNMTASVKKYRWQCIECKSCGICGTSDNDDQLLFCDDCDRGYHMYCLTPPLSEPPEGSWSCHLCIEEYGRK</sequence>
<feature type="domain" description="PHD-type" evidence="12">
    <location>
        <begin position="353"/>
        <end position="403"/>
    </location>
</feature>
<evidence type="ECO:0000256" key="2">
    <source>
        <dbReference type="ARBA" id="ARBA00010539"/>
    </source>
</evidence>
<dbReference type="CDD" id="cd15619">
    <property type="entry name" value="PHD1_d4"/>
    <property type="match status" value="1"/>
</dbReference>
<dbReference type="InterPro" id="IPR019787">
    <property type="entry name" value="Znf_PHD-finger"/>
</dbReference>
<dbReference type="Pfam" id="PF00628">
    <property type="entry name" value="PHD"/>
    <property type="match status" value="2"/>
</dbReference>
<dbReference type="Gene3D" id="3.30.160.60">
    <property type="entry name" value="Classic Zinc Finger"/>
    <property type="match status" value="1"/>
</dbReference>
<accession>A0A087UTG6</accession>
<evidence type="ECO:0000256" key="1">
    <source>
        <dbReference type="ARBA" id="ARBA00004123"/>
    </source>
</evidence>
<dbReference type="SUPFAM" id="SSF57903">
    <property type="entry name" value="FYVE/PHD zinc finger"/>
    <property type="match status" value="2"/>
</dbReference>
<dbReference type="Proteomes" id="UP000054359">
    <property type="component" value="Unassembled WGS sequence"/>
</dbReference>
<evidence type="ECO:0000313" key="15">
    <source>
        <dbReference type="Proteomes" id="UP000054359"/>
    </source>
</evidence>
<feature type="region of interest" description="Disordered" evidence="11">
    <location>
        <begin position="221"/>
        <end position="292"/>
    </location>
</feature>
<keyword evidence="4" id="KW-0677">Repeat</keyword>
<feature type="compositionally biased region" description="Basic and acidic residues" evidence="11">
    <location>
        <begin position="131"/>
        <end position="156"/>
    </location>
</feature>
<dbReference type="GO" id="GO:0071565">
    <property type="term" value="C:nBAF complex"/>
    <property type="evidence" value="ECO:0007669"/>
    <property type="project" value="TreeGrafter"/>
</dbReference>
<feature type="domain" description="C2H2-type" evidence="13">
    <location>
        <begin position="202"/>
        <end position="230"/>
    </location>
</feature>
<dbReference type="InterPro" id="IPR001965">
    <property type="entry name" value="Znf_PHD"/>
</dbReference>
<keyword evidence="8" id="KW-0804">Transcription</keyword>
<feature type="compositionally biased region" description="Pro residues" evidence="11">
    <location>
        <begin position="241"/>
        <end position="260"/>
    </location>
</feature>
<comment type="similarity">
    <text evidence="2">Belongs to the requiem/DPF family.</text>
</comment>
<dbReference type="PANTHER" id="PTHR45888">
    <property type="entry name" value="HL01030P-RELATED"/>
    <property type="match status" value="1"/>
</dbReference>
<dbReference type="SMART" id="SM00249">
    <property type="entry name" value="PHD"/>
    <property type="match status" value="2"/>
</dbReference>
<dbReference type="OMA" id="NMIISVR"/>
<evidence type="ECO:0000259" key="12">
    <source>
        <dbReference type="PROSITE" id="PS50016"/>
    </source>
</evidence>
<feature type="domain" description="PHD-type" evidence="12">
    <location>
        <begin position="296"/>
        <end position="356"/>
    </location>
</feature>
<organism evidence="14 15">
    <name type="scientific">Stegodyphus mimosarum</name>
    <name type="common">African social velvet spider</name>
    <dbReference type="NCBI Taxonomy" id="407821"/>
    <lineage>
        <taxon>Eukaryota</taxon>
        <taxon>Metazoa</taxon>
        <taxon>Ecdysozoa</taxon>
        <taxon>Arthropoda</taxon>
        <taxon>Chelicerata</taxon>
        <taxon>Arachnida</taxon>
        <taxon>Araneae</taxon>
        <taxon>Araneomorphae</taxon>
        <taxon>Entelegynae</taxon>
        <taxon>Eresoidea</taxon>
        <taxon>Eresidae</taxon>
        <taxon>Stegodyphus</taxon>
    </lineage>
</organism>
<protein>
    <submittedName>
        <fullName evidence="14">Zinc finger protein DPF3</fullName>
    </submittedName>
</protein>
<dbReference type="PROSITE" id="PS50157">
    <property type="entry name" value="ZINC_FINGER_C2H2_2"/>
    <property type="match status" value="1"/>
</dbReference>
<name>A0A087UTG6_STEMI</name>
<dbReference type="InterPro" id="IPR013083">
    <property type="entry name" value="Znf_RING/FYVE/PHD"/>
</dbReference>
<keyword evidence="7" id="KW-0805">Transcription regulation</keyword>
<keyword evidence="15" id="KW-1185">Reference proteome</keyword>
<evidence type="ECO:0000256" key="5">
    <source>
        <dbReference type="ARBA" id="ARBA00022771"/>
    </source>
</evidence>
<keyword evidence="9" id="KW-0539">Nucleus</keyword>
<evidence type="ECO:0000256" key="10">
    <source>
        <dbReference type="PROSITE-ProRule" id="PRU00042"/>
    </source>
</evidence>
<evidence type="ECO:0000256" key="11">
    <source>
        <dbReference type="SAM" id="MobiDB-lite"/>
    </source>
</evidence>
<dbReference type="PANTHER" id="PTHR45888:SF5">
    <property type="entry name" value="D4, ISOFORM A"/>
    <property type="match status" value="1"/>
</dbReference>
<dbReference type="STRING" id="407821.A0A087UTG6"/>
<evidence type="ECO:0000256" key="6">
    <source>
        <dbReference type="ARBA" id="ARBA00022833"/>
    </source>
</evidence>
<dbReference type="Pfam" id="PF14051">
    <property type="entry name" value="DPF1-3_N"/>
    <property type="match status" value="1"/>
</dbReference>
<feature type="non-terminal residue" evidence="14">
    <location>
        <position position="407"/>
    </location>
</feature>
<dbReference type="PROSITE" id="PS00028">
    <property type="entry name" value="ZINC_FINGER_C2H2_1"/>
    <property type="match status" value="1"/>
</dbReference>
<keyword evidence="3" id="KW-0479">Metal-binding</keyword>
<dbReference type="Gene3D" id="3.30.40.10">
    <property type="entry name" value="Zinc/RING finger domain, C3HC4 (zinc finger)"/>
    <property type="match status" value="1"/>
</dbReference>
<dbReference type="AlphaFoldDB" id="A0A087UTG6"/>
<dbReference type="FunFam" id="3.30.40.10:FF:000005">
    <property type="entry name" value="zinc finger protein isoform X1"/>
    <property type="match status" value="1"/>
</dbReference>
<dbReference type="SUPFAM" id="SSF57667">
    <property type="entry name" value="beta-beta-alpha zinc fingers"/>
    <property type="match status" value="1"/>
</dbReference>
<dbReference type="EMBL" id="KK121530">
    <property type="protein sequence ID" value="KFM80655.1"/>
    <property type="molecule type" value="Genomic_DNA"/>
</dbReference>
<evidence type="ECO:0000256" key="4">
    <source>
        <dbReference type="ARBA" id="ARBA00022737"/>
    </source>
</evidence>
<proteinExistence type="inferred from homology"/>
<dbReference type="CDD" id="cd15530">
    <property type="entry name" value="PHD2_d4"/>
    <property type="match status" value="1"/>
</dbReference>
<feature type="compositionally biased region" description="Acidic residues" evidence="11">
    <location>
        <begin position="157"/>
        <end position="171"/>
    </location>
</feature>
<comment type="subcellular location">
    <subcellularLocation>
        <location evidence="1">Nucleus</location>
    </subcellularLocation>
</comment>
<gene>
    <name evidence="14" type="ORF">X975_16309</name>
</gene>
<evidence type="ECO:0000256" key="8">
    <source>
        <dbReference type="ARBA" id="ARBA00023163"/>
    </source>
</evidence>
<keyword evidence="5 10" id="KW-0863">Zinc-finger</keyword>
<evidence type="ECO:0000256" key="7">
    <source>
        <dbReference type="ARBA" id="ARBA00023015"/>
    </source>
</evidence>
<dbReference type="PROSITE" id="PS50016">
    <property type="entry name" value="ZF_PHD_2"/>
    <property type="match status" value="2"/>
</dbReference>
<dbReference type="InterPro" id="IPR013087">
    <property type="entry name" value="Znf_C2H2_type"/>
</dbReference>
<feature type="compositionally biased region" description="Polar residues" evidence="11">
    <location>
        <begin position="116"/>
        <end position="129"/>
    </location>
</feature>
<dbReference type="InterPro" id="IPR011011">
    <property type="entry name" value="Znf_FYVE_PHD"/>
</dbReference>
<evidence type="ECO:0000256" key="3">
    <source>
        <dbReference type="ARBA" id="ARBA00022723"/>
    </source>
</evidence>